<feature type="region of interest" description="Disordered" evidence="1">
    <location>
        <begin position="353"/>
        <end position="375"/>
    </location>
</feature>
<dbReference type="EMBL" id="LNYK01000033">
    <property type="protein sequence ID" value="KTD19846.1"/>
    <property type="molecule type" value="Genomic_DNA"/>
</dbReference>
<reference evidence="2 3" key="1">
    <citation type="submission" date="2015-11" db="EMBL/GenBank/DDBJ databases">
        <title>Genomic analysis of 38 Legionella species identifies large and diverse effector repertoires.</title>
        <authorList>
            <person name="Burstein D."/>
            <person name="Amaro F."/>
            <person name="Zusman T."/>
            <person name="Lifshitz Z."/>
            <person name="Cohen O."/>
            <person name="Gilbert J.A."/>
            <person name="Pupko T."/>
            <person name="Shuman H.A."/>
            <person name="Segal G."/>
        </authorList>
    </citation>
    <scope>NUCLEOTIDE SEQUENCE [LARGE SCALE GENOMIC DNA]</scope>
    <source>
        <strain evidence="2 3">ATCC 49505</strain>
    </source>
</reference>
<dbReference type="AlphaFoldDB" id="A0A0W0VJ24"/>
<gene>
    <name evidence="2" type="ORF">Llon_2018</name>
</gene>
<protein>
    <submittedName>
        <fullName evidence="2">Uncharacterized protein</fullName>
    </submittedName>
</protein>
<dbReference type="STRING" id="45068.Llon_2018"/>
<evidence type="ECO:0000313" key="2">
    <source>
        <dbReference type="EMBL" id="KTD19846.1"/>
    </source>
</evidence>
<keyword evidence="3" id="KW-1185">Reference proteome</keyword>
<dbReference type="PATRIC" id="fig|45068.5.peg.2197"/>
<evidence type="ECO:0000256" key="1">
    <source>
        <dbReference type="SAM" id="MobiDB-lite"/>
    </source>
</evidence>
<comment type="caution">
    <text evidence="2">The sequence shown here is derived from an EMBL/GenBank/DDBJ whole genome shotgun (WGS) entry which is preliminary data.</text>
</comment>
<sequence length="375" mass="43047">MAQAYMTREPRIIAELYAKFPNIYLIGSVNKIAATFNSQIQEDVKKWLCQEIIKNELNKGLGANANTILTALQYGVDFYQPFGSLHLGEQIMAQACMAREPRIIAELYAKFPNIHLIGAVNKIAATFYPQTQEDVKKWLYQEIIKNEFNKGHSANINTILTALYEGVSFSYPYRKGLCFGEQVAIQAFISKESRLIAGLYACHPKINYVILVERVASIFDKQIQPEVKRWLYSEVIKNEFNKGPNANVYMVLAALQQGFDFYQIYDSRLTLGEQAMAQAFMAKEPKIIAEICRKYPNIDYITAVERVTNTFDKTCRLDVNIWLSQEVFKNRNSQDKALSEIKFGRFFTDSTLKSQDHKKREEDDESNQLSSNQPQ</sequence>
<organism evidence="2 3">
    <name type="scientific">Legionella londiniensis</name>
    <dbReference type="NCBI Taxonomy" id="45068"/>
    <lineage>
        <taxon>Bacteria</taxon>
        <taxon>Pseudomonadati</taxon>
        <taxon>Pseudomonadota</taxon>
        <taxon>Gammaproteobacteria</taxon>
        <taxon>Legionellales</taxon>
        <taxon>Legionellaceae</taxon>
        <taxon>Legionella</taxon>
    </lineage>
</organism>
<evidence type="ECO:0000313" key="3">
    <source>
        <dbReference type="Proteomes" id="UP000054997"/>
    </source>
</evidence>
<accession>A0A0W0VJ24</accession>
<name>A0A0W0VJ24_9GAMM</name>
<proteinExistence type="predicted"/>
<dbReference type="Proteomes" id="UP000054997">
    <property type="component" value="Unassembled WGS sequence"/>
</dbReference>